<sequence>MVRYQLRHSPVHIQLVGFNPVELTGFEPVTPTLPVWCATSCAIAPLSTHVNLHPTRCFIQIGRLCSYPPLHPPALTGRSVTPVASLIGNPQNAVIPRPGDWVGDHIQERYRSGSGPLCAQVLDPLVDVINRQILAVLQDTWGGDGTGLLVEQLGVGGGYLHGPLDVVTVADGVHNAGLRTHVAGGIGEVIIGPLVDHVILLLQEQGAVVPVQIGVTGIGYSEDGCEGTGGVSLGITPVQEVEGMDLDDQVTGFDVGPHVIIGVLCEECTVAAGEVLVELDHIGIVGCAVLGLQGDFVLVEGGADGGILILPVRDEFRLCPLTVDDDVGDNDDRHDHNGNQCPEESLAASLVGVLYFVAHVMPYLVFLCCFPARRSGCPSRALSRTGVPPLRCGTTANGHDLRL</sequence>
<keyword evidence="2" id="KW-1185">Reference proteome</keyword>
<dbReference type="AlphaFoldDB" id="Q8FMR8"/>
<evidence type="ECO:0000313" key="2">
    <source>
        <dbReference type="Proteomes" id="UP000001409"/>
    </source>
</evidence>
<organism evidence="1 2">
    <name type="scientific">Corynebacterium efficiens (strain DSM 44549 / YS-314 / AJ 12310 / JCM 11189 / NBRC 100395)</name>
    <dbReference type="NCBI Taxonomy" id="196164"/>
    <lineage>
        <taxon>Bacteria</taxon>
        <taxon>Bacillati</taxon>
        <taxon>Actinomycetota</taxon>
        <taxon>Actinomycetes</taxon>
        <taxon>Mycobacteriales</taxon>
        <taxon>Corynebacteriaceae</taxon>
        <taxon>Corynebacterium</taxon>
    </lineage>
</organism>
<name>Q8FMR8_COREF</name>
<accession>Q8FMR8</accession>
<protein>
    <submittedName>
        <fullName evidence="1">Uncharacterized protein</fullName>
    </submittedName>
</protein>
<proteinExistence type="predicted"/>
<evidence type="ECO:0000313" key="1">
    <source>
        <dbReference type="EMBL" id="BAC19242.1"/>
    </source>
</evidence>
<dbReference type="Proteomes" id="UP000001409">
    <property type="component" value="Chromosome"/>
</dbReference>
<dbReference type="STRING" id="196164.gene:10742871"/>
<dbReference type="HOGENOM" id="CLU_682796_0_0_11"/>
<dbReference type="EMBL" id="BA000035">
    <property type="protein sequence ID" value="BAC19242.1"/>
    <property type="molecule type" value="Genomic_DNA"/>
</dbReference>
<dbReference type="KEGG" id="cef:CE2432"/>
<reference evidence="1 2" key="1">
    <citation type="journal article" date="2003" name="Genome Res.">
        <title>Comparative complete genome sequence analysis of the amino acid replacements responsible for the thermostability of Corynebacterium efficiens.</title>
        <authorList>
            <person name="Nishio Y."/>
            <person name="Nakamura Y."/>
            <person name="Kawarabayasi Y."/>
            <person name="Usuda Y."/>
            <person name="Kimura E."/>
            <person name="Sugimoto S."/>
            <person name="Matsui K."/>
            <person name="Yamagishi A."/>
            <person name="Kikuchi H."/>
            <person name="Ikeo K."/>
            <person name="Gojobori T."/>
        </authorList>
    </citation>
    <scope>NUCLEOTIDE SEQUENCE [LARGE SCALE GENOMIC DNA]</scope>
    <source>
        <strain evidence="2">DSM 44549 / YS-314 / AJ 12310 / JCM 11189 / NBRC 100395</strain>
    </source>
</reference>